<evidence type="ECO:0000256" key="1">
    <source>
        <dbReference type="SAM" id="MobiDB-lite"/>
    </source>
</evidence>
<dbReference type="VEuPathDB" id="FungiDB:H257_02568"/>
<feature type="non-terminal residue" evidence="2">
    <location>
        <position position="1"/>
    </location>
</feature>
<protein>
    <submittedName>
        <fullName evidence="2">Uncharacterized protein</fullName>
    </submittedName>
</protein>
<evidence type="ECO:0000313" key="3">
    <source>
        <dbReference type="Proteomes" id="UP000469452"/>
    </source>
</evidence>
<proteinExistence type="predicted"/>
<gene>
    <name evidence="2" type="ORF">AaE_005432</name>
</gene>
<sequence>YASNRSSVPQFQRASAAGKRRAMPQFQKASAATSNSTSGAPRLLNANLQPKARTNSMRVVAEEGDFGAFRSARHHAVDSSRLAAAAWEGQGSMRYEDD</sequence>
<feature type="region of interest" description="Disordered" evidence="1">
    <location>
        <begin position="1"/>
        <end position="49"/>
    </location>
</feature>
<dbReference type="Proteomes" id="UP000469452">
    <property type="component" value="Unassembled WGS sequence"/>
</dbReference>
<feature type="compositionally biased region" description="Low complexity" evidence="1">
    <location>
        <begin position="29"/>
        <end position="40"/>
    </location>
</feature>
<comment type="caution">
    <text evidence="2">The sequence shown here is derived from an EMBL/GenBank/DDBJ whole genome shotgun (WGS) entry which is preliminary data.</text>
</comment>
<accession>A0A6A5AGC7</accession>
<name>A0A6A5AGC7_APHAT</name>
<evidence type="ECO:0000313" key="2">
    <source>
        <dbReference type="EMBL" id="KAF0754180.1"/>
    </source>
</evidence>
<reference evidence="2 3" key="1">
    <citation type="submission" date="2019-06" db="EMBL/GenBank/DDBJ databases">
        <title>Genomics analysis of Aphanomyces spp. identifies a new class of oomycete effector associated with host adaptation.</title>
        <authorList>
            <person name="Gaulin E."/>
        </authorList>
    </citation>
    <scope>NUCLEOTIDE SEQUENCE [LARGE SCALE GENOMIC DNA]</scope>
    <source>
        <strain evidence="2 3">E</strain>
    </source>
</reference>
<dbReference type="AlphaFoldDB" id="A0A6A5AGC7"/>
<feature type="compositionally biased region" description="Polar residues" evidence="1">
    <location>
        <begin position="1"/>
        <end position="13"/>
    </location>
</feature>
<dbReference type="EMBL" id="VJMI01010944">
    <property type="protein sequence ID" value="KAF0754180.1"/>
    <property type="molecule type" value="Genomic_DNA"/>
</dbReference>
<organism evidence="2 3">
    <name type="scientific">Aphanomyces astaci</name>
    <name type="common">Crayfish plague agent</name>
    <dbReference type="NCBI Taxonomy" id="112090"/>
    <lineage>
        <taxon>Eukaryota</taxon>
        <taxon>Sar</taxon>
        <taxon>Stramenopiles</taxon>
        <taxon>Oomycota</taxon>
        <taxon>Saprolegniomycetes</taxon>
        <taxon>Saprolegniales</taxon>
        <taxon>Verrucalvaceae</taxon>
        <taxon>Aphanomyces</taxon>
    </lineage>
</organism>